<keyword evidence="9" id="KW-0472">Membrane</keyword>
<keyword evidence="9" id="KW-0812">Transmembrane</keyword>
<evidence type="ECO:0000313" key="11">
    <source>
        <dbReference type="Proteomes" id="UP001360953"/>
    </source>
</evidence>
<evidence type="ECO:0000256" key="1">
    <source>
        <dbReference type="ARBA" id="ARBA00001971"/>
    </source>
</evidence>
<name>A0ABR1L416_9PEZI</name>
<comment type="caution">
    <text evidence="10">The sequence shown here is derived from an EMBL/GenBank/DDBJ whole genome shotgun (WGS) entry which is preliminary data.</text>
</comment>
<keyword evidence="9" id="KW-1133">Transmembrane helix</keyword>
<comment type="similarity">
    <text evidence="2 8">Belongs to the cytochrome P450 family.</text>
</comment>
<evidence type="ECO:0000256" key="5">
    <source>
        <dbReference type="ARBA" id="ARBA00023002"/>
    </source>
</evidence>
<feature type="transmembrane region" description="Helical" evidence="9">
    <location>
        <begin position="6"/>
        <end position="25"/>
    </location>
</feature>
<dbReference type="PANTHER" id="PTHR24287:SF1">
    <property type="entry name" value="P450, PUTATIVE (EUROFUNG)-RELATED"/>
    <property type="match status" value="1"/>
</dbReference>
<organism evidence="10 11">
    <name type="scientific">Phyllosticta citribraziliensis</name>
    <dbReference type="NCBI Taxonomy" id="989973"/>
    <lineage>
        <taxon>Eukaryota</taxon>
        <taxon>Fungi</taxon>
        <taxon>Dikarya</taxon>
        <taxon>Ascomycota</taxon>
        <taxon>Pezizomycotina</taxon>
        <taxon>Dothideomycetes</taxon>
        <taxon>Dothideomycetes incertae sedis</taxon>
        <taxon>Botryosphaeriales</taxon>
        <taxon>Phyllostictaceae</taxon>
        <taxon>Phyllosticta</taxon>
    </lineage>
</organism>
<evidence type="ECO:0000256" key="2">
    <source>
        <dbReference type="ARBA" id="ARBA00010617"/>
    </source>
</evidence>
<evidence type="ECO:0000256" key="3">
    <source>
        <dbReference type="ARBA" id="ARBA00022617"/>
    </source>
</evidence>
<evidence type="ECO:0000256" key="9">
    <source>
        <dbReference type="SAM" id="Phobius"/>
    </source>
</evidence>
<dbReference type="PROSITE" id="PS00086">
    <property type="entry name" value="CYTOCHROME_P450"/>
    <property type="match status" value="1"/>
</dbReference>
<evidence type="ECO:0000256" key="4">
    <source>
        <dbReference type="ARBA" id="ARBA00022723"/>
    </source>
</evidence>
<dbReference type="PANTHER" id="PTHR24287">
    <property type="entry name" value="P450, PUTATIVE (EUROFUNG)-RELATED"/>
    <property type="match status" value="1"/>
</dbReference>
<keyword evidence="6 8" id="KW-0408">Iron</keyword>
<dbReference type="RefSeq" id="XP_066650339.1">
    <property type="nucleotide sequence ID" value="XM_066801922.1"/>
</dbReference>
<evidence type="ECO:0000256" key="6">
    <source>
        <dbReference type="ARBA" id="ARBA00023004"/>
    </source>
</evidence>
<dbReference type="SUPFAM" id="SSF48264">
    <property type="entry name" value="Cytochrome P450"/>
    <property type="match status" value="1"/>
</dbReference>
<dbReference type="PRINTS" id="PR00385">
    <property type="entry name" value="P450"/>
</dbReference>
<reference evidence="10 11" key="1">
    <citation type="submission" date="2024-04" db="EMBL/GenBank/DDBJ databases">
        <title>Phyllosticta paracitricarpa is synonymous to the EU quarantine fungus P. citricarpa based on phylogenomic analyses.</title>
        <authorList>
            <consortium name="Lawrence Berkeley National Laboratory"/>
            <person name="Van ingen-buijs V.A."/>
            <person name="Van westerhoven A.C."/>
            <person name="Haridas S."/>
            <person name="Skiadas P."/>
            <person name="Martin F."/>
            <person name="Groenewald J.Z."/>
            <person name="Crous P.W."/>
            <person name="Seidl M.F."/>
        </authorList>
    </citation>
    <scope>NUCLEOTIDE SEQUENCE [LARGE SCALE GENOMIC DNA]</scope>
    <source>
        <strain evidence="10 11">CPC 17464</strain>
    </source>
</reference>
<protein>
    <submittedName>
        <fullName evidence="10">Cytochrome P450 52A12</fullName>
    </submittedName>
</protein>
<evidence type="ECO:0000256" key="8">
    <source>
        <dbReference type="RuleBase" id="RU000461"/>
    </source>
</evidence>
<keyword evidence="3 8" id="KW-0349">Heme</keyword>
<keyword evidence="5 8" id="KW-0560">Oxidoreductase</keyword>
<dbReference type="CDD" id="cd11063">
    <property type="entry name" value="CYP52"/>
    <property type="match status" value="1"/>
</dbReference>
<dbReference type="PRINTS" id="PR00463">
    <property type="entry name" value="EP450I"/>
</dbReference>
<dbReference type="Pfam" id="PF00067">
    <property type="entry name" value="p450"/>
    <property type="match status" value="1"/>
</dbReference>
<sequence>MQPTAFLGLGAIAAFITVKFLLHFLRMGRNAIKAKQLGCQELPFFNPLDVTGFWNVYGMMSADKVKAVPQLVLQRWHDISKKLGYPVGAMRLNVAGDTIIFTSEPKNIQAMLATKFKDFSLGPRRIDNFEPLLGHGIFAADGKDWEYSRALLRPQFARELVSDLDLEEVHMQNLMKALPVNPDGWTSVTDIGPLFFRLTLDSATEFLFGESVDSQLAALPGYTAPKTAAPERDEKAFAYSFDKAQWYLAQGARLDTKYWLMHTKTFKQHCSEVHAFVDYFVQMALSREKGAGAPKTANGKDKYVFLNALADETRDPVLLRDQLLNILLAGRDTTASLLSWTVWLLAQHPAVWKKLRSVILEDFGSYEDPSELSFSRLKSCKYLQQVINEVLRLYPVVPLNSRRSIRDTTLPRGGGPTGDAPIFVPAGTEINYSVYVMHHRTDIWGADADDFKPERWEGRRPGWEFLPFNGGPRICLGQQFALTEASYVLVRLLQRFDTVEGVGVDSRPVRHGLTLTDAPADGVRVRLREASTAAA</sequence>
<dbReference type="InterPro" id="IPR047146">
    <property type="entry name" value="Cyt_P450_E_CYP52_fungi"/>
</dbReference>
<evidence type="ECO:0000256" key="7">
    <source>
        <dbReference type="ARBA" id="ARBA00023033"/>
    </source>
</evidence>
<proteinExistence type="inferred from homology"/>
<keyword evidence="7 8" id="KW-0503">Monooxygenase</keyword>
<gene>
    <name evidence="10" type="ORF">J3D65DRAFT_641832</name>
</gene>
<keyword evidence="11" id="KW-1185">Reference proteome</keyword>
<dbReference type="EMBL" id="JBBPEH010000015">
    <property type="protein sequence ID" value="KAK7529973.1"/>
    <property type="molecule type" value="Genomic_DNA"/>
</dbReference>
<dbReference type="GeneID" id="92034828"/>
<dbReference type="Gene3D" id="1.10.630.10">
    <property type="entry name" value="Cytochrome P450"/>
    <property type="match status" value="1"/>
</dbReference>
<dbReference type="InterPro" id="IPR002401">
    <property type="entry name" value="Cyt_P450_E_grp-I"/>
</dbReference>
<dbReference type="InterPro" id="IPR001128">
    <property type="entry name" value="Cyt_P450"/>
</dbReference>
<keyword evidence="4 8" id="KW-0479">Metal-binding</keyword>
<dbReference type="Proteomes" id="UP001360953">
    <property type="component" value="Unassembled WGS sequence"/>
</dbReference>
<accession>A0ABR1L416</accession>
<evidence type="ECO:0000313" key="10">
    <source>
        <dbReference type="EMBL" id="KAK7529973.1"/>
    </source>
</evidence>
<dbReference type="InterPro" id="IPR036396">
    <property type="entry name" value="Cyt_P450_sf"/>
</dbReference>
<comment type="cofactor">
    <cofactor evidence="1">
        <name>heme</name>
        <dbReference type="ChEBI" id="CHEBI:30413"/>
    </cofactor>
</comment>
<dbReference type="InterPro" id="IPR017972">
    <property type="entry name" value="Cyt_P450_CS"/>
</dbReference>